<evidence type="ECO:0000313" key="3">
    <source>
        <dbReference type="Proteomes" id="UP000069443"/>
    </source>
</evidence>
<dbReference type="Proteomes" id="UP000069443">
    <property type="component" value="Unassembled WGS sequence"/>
</dbReference>
<keyword evidence="3" id="KW-1185">Reference proteome</keyword>
<proteinExistence type="predicted"/>
<sequence>MRAFLMRDLPTCGAVAVFGGRRLKIQFGGADWVAVTPPAGSHIPDGLERVESSRADPEP</sequence>
<feature type="non-terminal residue" evidence="2">
    <location>
        <position position="59"/>
    </location>
</feature>
<gene>
    <name evidence="2" type="ORF">RMCC_0007</name>
</gene>
<evidence type="ECO:0000313" key="2">
    <source>
        <dbReference type="EMBL" id="GAS93040.1"/>
    </source>
</evidence>
<accession>A0A100W7J5</accession>
<dbReference type="EMBL" id="BCSY01000005">
    <property type="protein sequence ID" value="GAS93040.1"/>
    <property type="molecule type" value="Genomic_DNA"/>
</dbReference>
<protein>
    <submittedName>
        <fullName evidence="2">Uncharacterized protein</fullName>
    </submittedName>
</protein>
<organism evidence="2 3">
    <name type="scientific">Mycolicibacterium canariasense</name>
    <name type="common">Mycobacterium canariasense</name>
    <dbReference type="NCBI Taxonomy" id="228230"/>
    <lineage>
        <taxon>Bacteria</taxon>
        <taxon>Bacillati</taxon>
        <taxon>Actinomycetota</taxon>
        <taxon>Actinomycetes</taxon>
        <taxon>Mycobacteriales</taxon>
        <taxon>Mycobacteriaceae</taxon>
        <taxon>Mycolicibacterium</taxon>
    </lineage>
</organism>
<name>A0A100W7J5_MYCCR</name>
<dbReference type="AlphaFoldDB" id="A0A100W7J5"/>
<evidence type="ECO:0000256" key="1">
    <source>
        <dbReference type="SAM" id="MobiDB-lite"/>
    </source>
</evidence>
<feature type="region of interest" description="Disordered" evidence="1">
    <location>
        <begin position="38"/>
        <end position="59"/>
    </location>
</feature>
<comment type="caution">
    <text evidence="2">The sequence shown here is derived from an EMBL/GenBank/DDBJ whole genome shotgun (WGS) entry which is preliminary data.</text>
</comment>
<reference evidence="3" key="2">
    <citation type="submission" date="2016-02" db="EMBL/GenBank/DDBJ databases">
        <title>Draft genome sequence of five rapidly growing Mycobacterium species.</title>
        <authorList>
            <person name="Katahira K."/>
            <person name="Gotou Y."/>
            <person name="Iida K."/>
            <person name="Ogura Y."/>
            <person name="Hayashi T."/>
        </authorList>
    </citation>
    <scope>NUCLEOTIDE SEQUENCE [LARGE SCALE GENOMIC DNA]</scope>
    <source>
        <strain evidence="3">JCM15298</strain>
    </source>
</reference>
<reference evidence="3" key="1">
    <citation type="journal article" date="2016" name="Genome Announc.">
        <title>Draft Genome Sequences of Five Rapidly Growing Mycobacterium Species, M. thermoresistibile, M. fortuitum subsp. acetamidolyticum, M. canariasense, M. brisbanense, and M. novocastrense.</title>
        <authorList>
            <person name="Katahira K."/>
            <person name="Ogura Y."/>
            <person name="Gotoh Y."/>
            <person name="Hayashi T."/>
        </authorList>
    </citation>
    <scope>NUCLEOTIDE SEQUENCE [LARGE SCALE GENOMIC DNA]</scope>
    <source>
        <strain evidence="3">JCM15298</strain>
    </source>
</reference>
<feature type="compositionally biased region" description="Basic and acidic residues" evidence="1">
    <location>
        <begin position="45"/>
        <end position="59"/>
    </location>
</feature>